<evidence type="ECO:0000313" key="3">
    <source>
        <dbReference type="Proteomes" id="UP000191056"/>
    </source>
</evidence>
<dbReference type="InterPro" id="IPR029044">
    <property type="entry name" value="Nucleotide-diphossugar_trans"/>
</dbReference>
<comment type="caution">
    <text evidence="2">The sequence shown here is derived from an EMBL/GenBank/DDBJ whole genome shotgun (WGS) entry which is preliminary data.</text>
</comment>
<reference evidence="2 3" key="1">
    <citation type="submission" date="2017-03" db="EMBL/GenBank/DDBJ databases">
        <title>Genome sequence of Clostridium chromiireducens DSM 23318.</title>
        <authorList>
            <person name="Poehlein A."/>
            <person name="Daniel R."/>
        </authorList>
    </citation>
    <scope>NUCLEOTIDE SEQUENCE [LARGE SCALE GENOMIC DNA]</scope>
    <source>
        <strain evidence="2 3">DSM 23318</strain>
    </source>
</reference>
<keyword evidence="2" id="KW-0808">Transferase</keyword>
<gene>
    <name evidence="2" type="primary">mocA</name>
    <name evidence="2" type="ORF">CLCHR_22250</name>
</gene>
<name>A0A1V4IPZ4_9CLOT</name>
<dbReference type="CDD" id="cd04182">
    <property type="entry name" value="GT_2_like_f"/>
    <property type="match status" value="1"/>
</dbReference>
<dbReference type="STRING" id="225345.CLCHR_22250"/>
<organism evidence="2 3">
    <name type="scientific">Clostridium chromiireducens</name>
    <dbReference type="NCBI Taxonomy" id="225345"/>
    <lineage>
        <taxon>Bacteria</taxon>
        <taxon>Bacillati</taxon>
        <taxon>Bacillota</taxon>
        <taxon>Clostridia</taxon>
        <taxon>Eubacteriales</taxon>
        <taxon>Clostridiaceae</taxon>
        <taxon>Clostridium</taxon>
    </lineage>
</organism>
<evidence type="ECO:0000259" key="1">
    <source>
        <dbReference type="Pfam" id="PF12804"/>
    </source>
</evidence>
<dbReference type="RefSeq" id="WP_242966017.1">
    <property type="nucleotide sequence ID" value="NZ_JBLZIA010000008.1"/>
</dbReference>
<keyword evidence="3" id="KW-1185">Reference proteome</keyword>
<dbReference type="SUPFAM" id="SSF53448">
    <property type="entry name" value="Nucleotide-diphospho-sugar transferases"/>
    <property type="match status" value="1"/>
</dbReference>
<accession>A0A1V4IPZ4</accession>
<keyword evidence="2" id="KW-0548">Nucleotidyltransferase</keyword>
<dbReference type="EMBL" id="MZGT01000026">
    <property type="protein sequence ID" value="OPJ62088.1"/>
    <property type="molecule type" value="Genomic_DNA"/>
</dbReference>
<dbReference type="Proteomes" id="UP000191056">
    <property type="component" value="Unassembled WGS sequence"/>
</dbReference>
<dbReference type="Gene3D" id="3.90.550.10">
    <property type="entry name" value="Spore Coat Polysaccharide Biosynthesis Protein SpsA, Chain A"/>
    <property type="match status" value="1"/>
</dbReference>
<dbReference type="InterPro" id="IPR025877">
    <property type="entry name" value="MobA-like_NTP_Trfase"/>
</dbReference>
<evidence type="ECO:0000313" key="2">
    <source>
        <dbReference type="EMBL" id="OPJ62088.1"/>
    </source>
</evidence>
<dbReference type="GO" id="GO:0061602">
    <property type="term" value="F:molybdenum cofactor cytidylyltransferase activity"/>
    <property type="evidence" value="ECO:0007669"/>
    <property type="project" value="UniProtKB-EC"/>
</dbReference>
<feature type="domain" description="MobA-like NTP transferase" evidence="1">
    <location>
        <begin position="6"/>
        <end position="158"/>
    </location>
</feature>
<dbReference type="Pfam" id="PF12804">
    <property type="entry name" value="NTP_transf_3"/>
    <property type="match status" value="1"/>
</dbReference>
<dbReference type="PANTHER" id="PTHR43777:SF1">
    <property type="entry name" value="MOLYBDENUM COFACTOR CYTIDYLYLTRANSFERASE"/>
    <property type="match status" value="1"/>
</dbReference>
<dbReference type="PANTHER" id="PTHR43777">
    <property type="entry name" value="MOLYBDENUM COFACTOR CYTIDYLYLTRANSFERASE"/>
    <property type="match status" value="1"/>
</dbReference>
<dbReference type="AlphaFoldDB" id="A0A1V4IPZ4"/>
<dbReference type="EC" id="2.7.7.76" evidence="2"/>
<protein>
    <submittedName>
        <fullName evidence="2">Molybdenum cofactor cytidylyltransferase</fullName>
        <ecNumber evidence="2">2.7.7.76</ecNumber>
    </submittedName>
</protein>
<proteinExistence type="predicted"/>
<sequence length="190" mass="21826">MMDVDGVILAAGYSSRANAFKMELEINNKAILQRCIEALYDNCDNIIVVSGYKHEKINRLVENYTKAKVVYNDEFHKGMFSSIKKGIQNVKASKFLLTPGDYPLINKNIVEKLLCEEKEIVIPSFNRRGGHPVLLSRNLIREILDEPDDSNLKKYLSKKQCSYLNIDDEGILLDVDTMEDYENVKYIIKK</sequence>